<dbReference type="PANTHER" id="PTHR19850">
    <property type="entry name" value="GUANINE NUCLEOTIDE-BINDING PROTEIN BETA G PROTEIN BETA"/>
    <property type="match status" value="1"/>
</dbReference>
<keyword evidence="2 5" id="KW-0853">WD repeat</keyword>
<evidence type="ECO:0000256" key="7">
    <source>
        <dbReference type="SAM" id="MobiDB-lite"/>
    </source>
</evidence>
<dbReference type="InterPro" id="IPR001632">
    <property type="entry name" value="WD40_G-protein_beta-like"/>
</dbReference>
<feature type="repeat" description="WD" evidence="5">
    <location>
        <begin position="221"/>
        <end position="264"/>
    </location>
</feature>
<feature type="compositionally biased region" description="Low complexity" evidence="7">
    <location>
        <begin position="141"/>
        <end position="153"/>
    </location>
</feature>
<dbReference type="InterPro" id="IPR001680">
    <property type="entry name" value="WD40_rpt"/>
</dbReference>
<dbReference type="PRINTS" id="PR00320">
    <property type="entry name" value="GPROTEINBRPT"/>
</dbReference>
<dbReference type="InterPro" id="IPR036322">
    <property type="entry name" value="WD40_repeat_dom_sf"/>
</dbReference>
<dbReference type="PROSITE" id="PS50294">
    <property type="entry name" value="WD_REPEATS_REGION"/>
    <property type="match status" value="5"/>
</dbReference>
<feature type="repeat" description="WD" evidence="5">
    <location>
        <begin position="265"/>
        <end position="306"/>
    </location>
</feature>
<dbReference type="InterPro" id="IPR015943">
    <property type="entry name" value="WD40/YVTN_repeat-like_dom_sf"/>
</dbReference>
<accession>A0A6F9DEG3</accession>
<dbReference type="PRINTS" id="PR00319">
    <property type="entry name" value="GPROTEINB"/>
</dbReference>
<reference evidence="8" key="1">
    <citation type="submission" date="2020-04" db="EMBL/GenBank/DDBJ databases">
        <authorList>
            <person name="Neveu A P."/>
        </authorList>
    </citation>
    <scope>NUCLEOTIDE SEQUENCE</scope>
    <source>
        <tissue evidence="8">Whole embryo</tissue>
    </source>
</reference>
<dbReference type="SUPFAM" id="SSF50978">
    <property type="entry name" value="WD40 repeat-like"/>
    <property type="match status" value="1"/>
</dbReference>
<sequence>MAGNKNASHVDTIESLKKEAEQLRKKLQEDRKNLNDAELFAMGKKPETLNLSFQVRCRRILKGHTSKVLDMDWSLDKRRIVSSSQDGKILVWDAFTTNKEQAISLPTTWVNACAYAPSGGSIACGGLDNKCSVFPLHSATSTSGSGGTTSSSSNKPAVTSSAGQGDSTAGTIMQQRKVVAMHTSYISACTFTHSDYQILTASGDSTCALWDVESSQLLQSFHGHQSDVMDAALSPCETGNLFISGGCDKTAYVWDMRTAKCVQSFQTHDSDINSVRWFPTGEAFATGSDDATIRMYDLRADREIACFSKDSVIFGVNSIDFSVSGRMIFGACNDYLVHAWDTIRGVKLGALFGHENRVSCLKMSPDGTAFCTGSWDSTLRVWA</sequence>
<keyword evidence="3" id="KW-0677">Repeat</keyword>
<keyword evidence="4" id="KW-0807">Transducer</keyword>
<comment type="similarity">
    <text evidence="1">Belongs to the WD repeat G protein beta family.</text>
</comment>
<gene>
    <name evidence="8" type="primary">Gnb5</name>
</gene>
<feature type="repeat" description="WD" evidence="5">
    <location>
        <begin position="61"/>
        <end position="102"/>
    </location>
</feature>
<evidence type="ECO:0000256" key="5">
    <source>
        <dbReference type="PROSITE-ProRule" id="PRU00221"/>
    </source>
</evidence>
<keyword evidence="6" id="KW-0175">Coiled coil</keyword>
<evidence type="ECO:0000256" key="2">
    <source>
        <dbReference type="ARBA" id="ARBA00022574"/>
    </source>
</evidence>
<dbReference type="GO" id="GO:0007165">
    <property type="term" value="P:signal transduction"/>
    <property type="evidence" value="ECO:0007669"/>
    <property type="project" value="UniProtKB-KW"/>
</dbReference>
<dbReference type="CDD" id="cd00200">
    <property type="entry name" value="WD40"/>
    <property type="match status" value="1"/>
</dbReference>
<evidence type="ECO:0000256" key="1">
    <source>
        <dbReference type="ARBA" id="ARBA00009768"/>
    </source>
</evidence>
<evidence type="ECO:0000256" key="4">
    <source>
        <dbReference type="ARBA" id="ARBA00023224"/>
    </source>
</evidence>
<dbReference type="PROSITE" id="PS00678">
    <property type="entry name" value="WD_REPEATS_1"/>
    <property type="match status" value="1"/>
</dbReference>
<organism evidence="8">
    <name type="scientific">Phallusia mammillata</name>
    <dbReference type="NCBI Taxonomy" id="59560"/>
    <lineage>
        <taxon>Eukaryota</taxon>
        <taxon>Metazoa</taxon>
        <taxon>Chordata</taxon>
        <taxon>Tunicata</taxon>
        <taxon>Ascidiacea</taxon>
        <taxon>Phlebobranchia</taxon>
        <taxon>Ascidiidae</taxon>
        <taxon>Phallusia</taxon>
    </lineage>
</organism>
<dbReference type="Pfam" id="PF00400">
    <property type="entry name" value="WD40"/>
    <property type="match status" value="2"/>
</dbReference>
<name>A0A6F9DEG3_9ASCI</name>
<feature type="compositionally biased region" description="Polar residues" evidence="7">
    <location>
        <begin position="154"/>
        <end position="169"/>
    </location>
</feature>
<dbReference type="InterPro" id="IPR020472">
    <property type="entry name" value="WD40_PAC1"/>
</dbReference>
<dbReference type="InterPro" id="IPR019775">
    <property type="entry name" value="WD40_repeat_CS"/>
</dbReference>
<dbReference type="PROSITE" id="PS50082">
    <property type="entry name" value="WD_REPEATS_2"/>
    <property type="match status" value="5"/>
</dbReference>
<dbReference type="SMART" id="SM00320">
    <property type="entry name" value="WD40"/>
    <property type="match status" value="7"/>
</dbReference>
<proteinExistence type="evidence at transcript level"/>
<protein>
    <submittedName>
        <fullName evidence="8">Guanine nucleotide-binding protein subunit beta-5</fullName>
    </submittedName>
</protein>
<feature type="repeat" description="WD" evidence="5">
    <location>
        <begin position="351"/>
        <end position="383"/>
    </location>
</feature>
<evidence type="ECO:0000256" key="6">
    <source>
        <dbReference type="SAM" id="Coils"/>
    </source>
</evidence>
<feature type="repeat" description="WD" evidence="5">
    <location>
        <begin position="179"/>
        <end position="220"/>
    </location>
</feature>
<feature type="coiled-coil region" evidence="6">
    <location>
        <begin position="6"/>
        <end position="40"/>
    </location>
</feature>
<dbReference type="AlphaFoldDB" id="A0A6F9DEG3"/>
<dbReference type="EMBL" id="LR785506">
    <property type="protein sequence ID" value="CAB3250062.1"/>
    <property type="molecule type" value="mRNA"/>
</dbReference>
<feature type="region of interest" description="Disordered" evidence="7">
    <location>
        <begin position="141"/>
        <end position="169"/>
    </location>
</feature>
<dbReference type="Pfam" id="PF25391">
    <property type="entry name" value="WD40_Gbeta"/>
    <property type="match status" value="1"/>
</dbReference>
<evidence type="ECO:0000256" key="3">
    <source>
        <dbReference type="ARBA" id="ARBA00022737"/>
    </source>
</evidence>
<dbReference type="InterPro" id="IPR016346">
    <property type="entry name" value="G-protein_beta_1-5"/>
</dbReference>
<dbReference type="Gene3D" id="2.130.10.10">
    <property type="entry name" value="YVTN repeat-like/Quinoprotein amine dehydrogenase"/>
    <property type="match status" value="1"/>
</dbReference>
<evidence type="ECO:0000313" key="8">
    <source>
        <dbReference type="EMBL" id="CAB3250062.1"/>
    </source>
</evidence>
<dbReference type="PIRSF" id="PIRSF002394">
    <property type="entry name" value="GN-bd_beta"/>
    <property type="match status" value="1"/>
</dbReference>